<gene>
    <name evidence="1" type="ORF">FNV43_RR20315</name>
</gene>
<reference evidence="1" key="1">
    <citation type="submission" date="2020-03" db="EMBL/GenBank/DDBJ databases">
        <title>A high-quality chromosome-level genome assembly of a woody plant with both climbing and erect habits, Rhamnella rubrinervis.</title>
        <authorList>
            <person name="Lu Z."/>
            <person name="Yang Y."/>
            <person name="Zhu X."/>
            <person name="Sun Y."/>
        </authorList>
    </citation>
    <scope>NUCLEOTIDE SEQUENCE</scope>
    <source>
        <strain evidence="1">BYM</strain>
        <tissue evidence="1">Leaf</tissue>
    </source>
</reference>
<dbReference type="AlphaFoldDB" id="A0A8K0GT97"/>
<organism evidence="1 2">
    <name type="scientific">Rhamnella rubrinervis</name>
    <dbReference type="NCBI Taxonomy" id="2594499"/>
    <lineage>
        <taxon>Eukaryota</taxon>
        <taxon>Viridiplantae</taxon>
        <taxon>Streptophyta</taxon>
        <taxon>Embryophyta</taxon>
        <taxon>Tracheophyta</taxon>
        <taxon>Spermatophyta</taxon>
        <taxon>Magnoliopsida</taxon>
        <taxon>eudicotyledons</taxon>
        <taxon>Gunneridae</taxon>
        <taxon>Pentapetalae</taxon>
        <taxon>rosids</taxon>
        <taxon>fabids</taxon>
        <taxon>Rosales</taxon>
        <taxon>Rhamnaceae</taxon>
        <taxon>rhamnoid group</taxon>
        <taxon>Rhamneae</taxon>
        <taxon>Rhamnella</taxon>
    </lineage>
</organism>
<evidence type="ECO:0000313" key="1">
    <source>
        <dbReference type="EMBL" id="KAF3437559.1"/>
    </source>
</evidence>
<keyword evidence="2" id="KW-1185">Reference proteome</keyword>
<name>A0A8K0GT97_9ROSA</name>
<dbReference type="EMBL" id="VOIH02000009">
    <property type="protein sequence ID" value="KAF3437559.1"/>
    <property type="molecule type" value="Genomic_DNA"/>
</dbReference>
<dbReference type="Proteomes" id="UP000796880">
    <property type="component" value="Unassembled WGS sequence"/>
</dbReference>
<sequence length="282" mass="31483">MRGQRKQGRAAGRCLEGCRGCEVVRGRWRKVEEDVSGSRKLSGGSEEVDWRSGRWLEAVGKLWREPEGSCWRSEEVPGGSGNCWRPHKELGHEDVVGRSEKVIWRSEKMAEGQKCGRPEGSWESQRKMGGQRSYLEKLAEWSGKFGSGQKAWSGQEVVGGQRKMAKAEKLSGGRDEVVGGSGSCRRPRKLLRWRGRKKMSRPQEVVEVARRCSVVVGCCWWVVRKLWKAGKLSEVSHKLLEAAGRREVVGSCGSTVRVLVGGRSKLLRSSEVGRSGSFVRET</sequence>
<accession>A0A8K0GT97</accession>
<protein>
    <submittedName>
        <fullName evidence="1">Uncharacterized protein</fullName>
    </submittedName>
</protein>
<proteinExistence type="predicted"/>
<comment type="caution">
    <text evidence="1">The sequence shown here is derived from an EMBL/GenBank/DDBJ whole genome shotgun (WGS) entry which is preliminary data.</text>
</comment>
<evidence type="ECO:0000313" key="2">
    <source>
        <dbReference type="Proteomes" id="UP000796880"/>
    </source>
</evidence>